<dbReference type="Proteomes" id="UP000267027">
    <property type="component" value="Unassembled WGS sequence"/>
</dbReference>
<dbReference type="AlphaFoldDB" id="A0A0R3PFT5"/>
<organism evidence="3">
    <name type="scientific">Angiostrongylus costaricensis</name>
    <name type="common">Nematode worm</name>
    <dbReference type="NCBI Taxonomy" id="334426"/>
    <lineage>
        <taxon>Eukaryota</taxon>
        <taxon>Metazoa</taxon>
        <taxon>Ecdysozoa</taxon>
        <taxon>Nematoda</taxon>
        <taxon>Chromadorea</taxon>
        <taxon>Rhabditida</taxon>
        <taxon>Rhabditina</taxon>
        <taxon>Rhabditomorpha</taxon>
        <taxon>Strongyloidea</taxon>
        <taxon>Metastrongylidae</taxon>
        <taxon>Angiostrongylus</taxon>
    </lineage>
</organism>
<protein>
    <submittedName>
        <fullName evidence="3">THAP-type domain-containing protein</fullName>
    </submittedName>
</protein>
<dbReference type="EMBL" id="UYYA01000790">
    <property type="protein sequence ID" value="VDM54659.1"/>
    <property type="molecule type" value="Genomic_DNA"/>
</dbReference>
<name>A0A0R3PFT5_ANGCS</name>
<proteinExistence type="predicted"/>
<gene>
    <name evidence="1" type="ORF">ACOC_LOCUS3074</name>
</gene>
<dbReference type="WBParaSite" id="ACOC_0000307301-mRNA-1">
    <property type="protein sequence ID" value="ACOC_0000307301-mRNA-1"/>
    <property type="gene ID" value="ACOC_0000307301"/>
</dbReference>
<evidence type="ECO:0000313" key="2">
    <source>
        <dbReference type="Proteomes" id="UP000267027"/>
    </source>
</evidence>
<reference evidence="3" key="1">
    <citation type="submission" date="2017-02" db="UniProtKB">
        <authorList>
            <consortium name="WormBaseParasite"/>
        </authorList>
    </citation>
    <scope>IDENTIFICATION</scope>
</reference>
<sequence length="75" mass="8696">MFRPKQIDDDGYSIWSFCKHNPELLFCKWNPIRNVLSPVISHESTTASTRIKEFSKGLQPVRLQDSVMSNQSINQ</sequence>
<accession>A0A0R3PFT5</accession>
<reference evidence="1 2" key="2">
    <citation type="submission" date="2018-11" db="EMBL/GenBank/DDBJ databases">
        <authorList>
            <consortium name="Pathogen Informatics"/>
        </authorList>
    </citation>
    <scope>NUCLEOTIDE SEQUENCE [LARGE SCALE GENOMIC DNA]</scope>
    <source>
        <strain evidence="1 2">Costa Rica</strain>
    </source>
</reference>
<dbReference type="OrthoDB" id="5790730at2759"/>
<evidence type="ECO:0000313" key="3">
    <source>
        <dbReference type="WBParaSite" id="ACOC_0000307301-mRNA-1"/>
    </source>
</evidence>
<keyword evidence="2" id="KW-1185">Reference proteome</keyword>
<evidence type="ECO:0000313" key="1">
    <source>
        <dbReference type="EMBL" id="VDM54659.1"/>
    </source>
</evidence>